<dbReference type="AlphaFoldDB" id="A0A067SJJ6"/>
<evidence type="ECO:0008006" key="3">
    <source>
        <dbReference type="Google" id="ProtNLM"/>
    </source>
</evidence>
<reference evidence="2" key="1">
    <citation type="journal article" date="2014" name="Proc. Natl. Acad. Sci. U.S.A.">
        <title>Extensive sampling of basidiomycete genomes demonstrates inadequacy of the white-rot/brown-rot paradigm for wood decay fungi.</title>
        <authorList>
            <person name="Riley R."/>
            <person name="Salamov A.A."/>
            <person name="Brown D.W."/>
            <person name="Nagy L.G."/>
            <person name="Floudas D."/>
            <person name="Held B.W."/>
            <person name="Levasseur A."/>
            <person name="Lombard V."/>
            <person name="Morin E."/>
            <person name="Otillar R."/>
            <person name="Lindquist E.A."/>
            <person name="Sun H."/>
            <person name="LaButti K.M."/>
            <person name="Schmutz J."/>
            <person name="Jabbour D."/>
            <person name="Luo H."/>
            <person name="Baker S.E."/>
            <person name="Pisabarro A.G."/>
            <person name="Walton J.D."/>
            <person name="Blanchette R.A."/>
            <person name="Henrissat B."/>
            <person name="Martin F."/>
            <person name="Cullen D."/>
            <person name="Hibbett D.S."/>
            <person name="Grigoriev I.V."/>
        </authorList>
    </citation>
    <scope>NUCLEOTIDE SEQUENCE [LARGE SCALE GENOMIC DNA]</scope>
    <source>
        <strain evidence="2">CBS 339.88</strain>
    </source>
</reference>
<dbReference type="GO" id="GO:0016788">
    <property type="term" value="F:hydrolase activity, acting on ester bonds"/>
    <property type="evidence" value="ECO:0007669"/>
    <property type="project" value="InterPro"/>
</dbReference>
<dbReference type="SUPFAM" id="SSF52266">
    <property type="entry name" value="SGNH hydrolase"/>
    <property type="match status" value="1"/>
</dbReference>
<dbReference type="EMBL" id="KL142398">
    <property type="protein sequence ID" value="KDR70197.1"/>
    <property type="molecule type" value="Genomic_DNA"/>
</dbReference>
<organism evidence="1 2">
    <name type="scientific">Galerina marginata (strain CBS 339.88)</name>
    <dbReference type="NCBI Taxonomy" id="685588"/>
    <lineage>
        <taxon>Eukaryota</taxon>
        <taxon>Fungi</taxon>
        <taxon>Dikarya</taxon>
        <taxon>Basidiomycota</taxon>
        <taxon>Agaricomycotina</taxon>
        <taxon>Agaricomycetes</taxon>
        <taxon>Agaricomycetidae</taxon>
        <taxon>Agaricales</taxon>
        <taxon>Agaricineae</taxon>
        <taxon>Strophariaceae</taxon>
        <taxon>Galerina</taxon>
    </lineage>
</organism>
<dbReference type="Pfam" id="PF00657">
    <property type="entry name" value="Lipase_GDSL"/>
    <property type="match status" value="1"/>
</dbReference>
<name>A0A067SJJ6_GALM3</name>
<dbReference type="InterPro" id="IPR001087">
    <property type="entry name" value="GDSL"/>
</dbReference>
<keyword evidence="2" id="KW-1185">Reference proteome</keyword>
<dbReference type="Gene3D" id="3.40.50.1110">
    <property type="entry name" value="SGNH hydrolase"/>
    <property type="match status" value="1"/>
</dbReference>
<evidence type="ECO:0000313" key="1">
    <source>
        <dbReference type="EMBL" id="KDR70197.1"/>
    </source>
</evidence>
<dbReference type="Proteomes" id="UP000027222">
    <property type="component" value="Unassembled WGS sequence"/>
</dbReference>
<dbReference type="InterPro" id="IPR036514">
    <property type="entry name" value="SGNH_hydro_sf"/>
</dbReference>
<dbReference type="HOGENOM" id="CLU_015101_4_1_1"/>
<protein>
    <recommendedName>
        <fullName evidence="3">SGNH hydrolase-type esterase domain-containing protein</fullName>
    </recommendedName>
</protein>
<proteinExistence type="predicted"/>
<sequence>MSKVYQLGPRWKGFSTLRYLVIFGDSYSDLGFNYALDHPSPSQPLGIPFPGMTFNPPDPNWVGHLITKYCPEPRFDLSAGDDNQDPAYVESALLVYDFAIGGHTVDGVRLQVSNYFLPKLGTKPPWAPWNAEDTLFITWVGINDCGRFADPSSTLQKLFSSQEHLIKAGARNFLFIDVPPVYRCPAFTPTDESQAAKRYLDWNNSFYDAIEKFCATNEELSVFLFSSFWLFQQFLNHPSDFDIDPREVRKVGGDVWVDHLHPTSKVHDIIASGISSFLNQIAPDTPSS</sequence>
<dbReference type="STRING" id="685588.A0A067SJJ6"/>
<gene>
    <name evidence="1" type="ORF">GALMADRAFT_103353</name>
</gene>
<accession>A0A067SJJ6</accession>
<dbReference type="OrthoDB" id="1600564at2759"/>
<evidence type="ECO:0000313" key="2">
    <source>
        <dbReference type="Proteomes" id="UP000027222"/>
    </source>
</evidence>